<reference evidence="13" key="1">
    <citation type="journal article" date="2014" name="Int. J. Syst. Evol. Microbiol.">
        <title>Complete genome sequence of Corynebacterium casei LMG S-19264T (=DSM 44701T), isolated from a smear-ripened cheese.</title>
        <authorList>
            <consortium name="US DOE Joint Genome Institute (JGI-PGF)"/>
            <person name="Walter F."/>
            <person name="Albersmeier A."/>
            <person name="Kalinowski J."/>
            <person name="Ruckert C."/>
        </authorList>
    </citation>
    <scope>NUCLEOTIDE SEQUENCE</scope>
    <source>
        <strain evidence="13">JCM 4654</strain>
    </source>
</reference>
<keyword evidence="5" id="KW-0631">Potassium channel</keyword>
<keyword evidence="4 11" id="KW-0812">Transmembrane</keyword>
<dbReference type="RefSeq" id="WP_190176868.1">
    <property type="nucleotide sequence ID" value="NZ_BMVF01000003.1"/>
</dbReference>
<evidence type="ECO:0000256" key="1">
    <source>
        <dbReference type="ARBA" id="ARBA00004141"/>
    </source>
</evidence>
<evidence type="ECO:0000256" key="2">
    <source>
        <dbReference type="ARBA" id="ARBA00022448"/>
    </source>
</evidence>
<keyword evidence="3" id="KW-0633">Potassium transport</keyword>
<sequence>MSDPAAPPREGGGLRAHRWSAAMVLVRSLLLTVGLVIAYYLLPMDSHSTLGATAVLVGGLLAVAVVFAWEVAVVTKSPYPRLKAVEALASTLPVFLLLFASAYYLLARADPTSFTEHLTRTDALYFTLTTFTTVGYGDITARSQAGRVLAMLQMAGGLLLVGVAARVLTTAIQTGLRQQRRDGPVER</sequence>
<feature type="transmembrane region" description="Helical" evidence="11">
    <location>
        <begin position="87"/>
        <end position="106"/>
    </location>
</feature>
<evidence type="ECO:0000256" key="8">
    <source>
        <dbReference type="ARBA" id="ARBA00023065"/>
    </source>
</evidence>
<accession>A0A919CTZ8</accession>
<keyword evidence="7 11" id="KW-1133">Transmembrane helix</keyword>
<evidence type="ECO:0000256" key="9">
    <source>
        <dbReference type="ARBA" id="ARBA00023136"/>
    </source>
</evidence>
<evidence type="ECO:0000256" key="3">
    <source>
        <dbReference type="ARBA" id="ARBA00022538"/>
    </source>
</evidence>
<keyword evidence="8" id="KW-0406">Ion transport</keyword>
<dbReference type="Pfam" id="PF07885">
    <property type="entry name" value="Ion_trans_2"/>
    <property type="match status" value="1"/>
</dbReference>
<keyword evidence="2" id="KW-0813">Transport</keyword>
<evidence type="ECO:0000256" key="11">
    <source>
        <dbReference type="SAM" id="Phobius"/>
    </source>
</evidence>
<evidence type="ECO:0000313" key="14">
    <source>
        <dbReference type="Proteomes" id="UP000608955"/>
    </source>
</evidence>
<comment type="caution">
    <text evidence="13">The sequence shown here is derived from an EMBL/GenBank/DDBJ whole genome shotgun (WGS) entry which is preliminary data.</text>
</comment>
<evidence type="ECO:0000259" key="12">
    <source>
        <dbReference type="Pfam" id="PF07885"/>
    </source>
</evidence>
<dbReference type="PANTHER" id="PTHR10027:SF10">
    <property type="entry name" value="SLOWPOKE 2, ISOFORM D"/>
    <property type="match status" value="1"/>
</dbReference>
<dbReference type="PRINTS" id="PR00169">
    <property type="entry name" value="KCHANNEL"/>
</dbReference>
<dbReference type="InterPro" id="IPR013099">
    <property type="entry name" value="K_chnl_dom"/>
</dbReference>
<dbReference type="Proteomes" id="UP000608955">
    <property type="component" value="Unassembled WGS sequence"/>
</dbReference>
<feature type="transmembrane region" description="Helical" evidence="11">
    <location>
        <begin position="150"/>
        <end position="172"/>
    </location>
</feature>
<comment type="subcellular location">
    <subcellularLocation>
        <location evidence="1">Membrane</location>
        <topology evidence="1">Multi-pass membrane protein</topology>
    </subcellularLocation>
</comment>
<name>A0A919CTZ8_9ACTN</name>
<keyword evidence="10" id="KW-0407">Ion channel</keyword>
<protein>
    <submittedName>
        <fullName evidence="13">Metal transporter</fullName>
    </submittedName>
</protein>
<organism evidence="13 14">
    <name type="scientific">Streptomyces naganishii JCM 4654</name>
    <dbReference type="NCBI Taxonomy" id="1306179"/>
    <lineage>
        <taxon>Bacteria</taxon>
        <taxon>Bacillati</taxon>
        <taxon>Actinomycetota</taxon>
        <taxon>Actinomycetes</taxon>
        <taxon>Kitasatosporales</taxon>
        <taxon>Streptomycetaceae</taxon>
        <taxon>Streptomyces</taxon>
    </lineage>
</organism>
<dbReference type="Gene3D" id="1.10.287.70">
    <property type="match status" value="1"/>
</dbReference>
<dbReference type="SUPFAM" id="SSF81324">
    <property type="entry name" value="Voltage-gated potassium channels"/>
    <property type="match status" value="1"/>
</dbReference>
<reference evidence="13" key="2">
    <citation type="submission" date="2020-09" db="EMBL/GenBank/DDBJ databases">
        <authorList>
            <person name="Sun Q."/>
            <person name="Ohkuma M."/>
        </authorList>
    </citation>
    <scope>NUCLEOTIDE SEQUENCE</scope>
    <source>
        <strain evidence="13">JCM 4654</strain>
    </source>
</reference>
<dbReference type="PANTHER" id="PTHR10027">
    <property type="entry name" value="CALCIUM-ACTIVATED POTASSIUM CHANNEL ALPHA CHAIN"/>
    <property type="match status" value="1"/>
</dbReference>
<evidence type="ECO:0000256" key="4">
    <source>
        <dbReference type="ARBA" id="ARBA00022692"/>
    </source>
</evidence>
<keyword evidence="14" id="KW-1185">Reference proteome</keyword>
<dbReference type="EMBL" id="BMVF01000003">
    <property type="protein sequence ID" value="GHD86410.1"/>
    <property type="molecule type" value="Genomic_DNA"/>
</dbReference>
<keyword evidence="9 11" id="KW-0472">Membrane</keyword>
<proteinExistence type="predicted"/>
<keyword evidence="6" id="KW-0630">Potassium</keyword>
<evidence type="ECO:0000313" key="13">
    <source>
        <dbReference type="EMBL" id="GHD86410.1"/>
    </source>
</evidence>
<evidence type="ECO:0000256" key="7">
    <source>
        <dbReference type="ARBA" id="ARBA00022989"/>
    </source>
</evidence>
<feature type="transmembrane region" description="Helical" evidence="11">
    <location>
        <begin position="21"/>
        <end position="42"/>
    </location>
</feature>
<dbReference type="InterPro" id="IPR047871">
    <property type="entry name" value="K_chnl_Slo-like"/>
</dbReference>
<evidence type="ECO:0000256" key="5">
    <source>
        <dbReference type="ARBA" id="ARBA00022826"/>
    </source>
</evidence>
<feature type="domain" description="Potassium channel" evidence="12">
    <location>
        <begin position="94"/>
        <end position="173"/>
    </location>
</feature>
<dbReference type="AlphaFoldDB" id="A0A919CTZ8"/>
<gene>
    <name evidence="13" type="ORF">GCM10010508_14390</name>
</gene>
<dbReference type="GO" id="GO:0005267">
    <property type="term" value="F:potassium channel activity"/>
    <property type="evidence" value="ECO:0007669"/>
    <property type="project" value="UniProtKB-KW"/>
</dbReference>
<dbReference type="GO" id="GO:0016020">
    <property type="term" value="C:membrane"/>
    <property type="evidence" value="ECO:0007669"/>
    <property type="project" value="UniProtKB-SubCell"/>
</dbReference>
<evidence type="ECO:0000256" key="6">
    <source>
        <dbReference type="ARBA" id="ARBA00022958"/>
    </source>
</evidence>
<feature type="transmembrane region" description="Helical" evidence="11">
    <location>
        <begin position="54"/>
        <end position="75"/>
    </location>
</feature>
<evidence type="ECO:0000256" key="10">
    <source>
        <dbReference type="ARBA" id="ARBA00023303"/>
    </source>
</evidence>